<accession>A0AAD4F964</accession>
<evidence type="ECO:0000313" key="4">
    <source>
        <dbReference type="Proteomes" id="UP001197093"/>
    </source>
</evidence>
<dbReference type="AlphaFoldDB" id="A0AAD4F964"/>
<protein>
    <submittedName>
        <fullName evidence="3">Uncharacterized protein</fullName>
    </submittedName>
</protein>
<comment type="caution">
    <text evidence="3">The sequence shown here is derived from an EMBL/GenBank/DDBJ whole genome shotgun (WGS) entry which is preliminary data.</text>
</comment>
<evidence type="ECO:0000256" key="2">
    <source>
        <dbReference type="SAM" id="MobiDB-lite"/>
    </source>
</evidence>
<feature type="coiled-coil region" evidence="1">
    <location>
        <begin position="232"/>
        <end position="292"/>
    </location>
</feature>
<feature type="region of interest" description="Disordered" evidence="2">
    <location>
        <begin position="44"/>
        <end position="79"/>
    </location>
</feature>
<name>A0AAD4F964_9PEZI</name>
<proteinExistence type="predicted"/>
<feature type="compositionally biased region" description="Acidic residues" evidence="2">
    <location>
        <begin position="69"/>
        <end position="79"/>
    </location>
</feature>
<gene>
    <name evidence="3" type="ORF">NEMBOFW57_004210</name>
</gene>
<dbReference type="Proteomes" id="UP001197093">
    <property type="component" value="Unassembled WGS sequence"/>
</dbReference>
<organism evidence="3 4">
    <name type="scientific">Staphylotrichum longicolle</name>
    <dbReference type="NCBI Taxonomy" id="669026"/>
    <lineage>
        <taxon>Eukaryota</taxon>
        <taxon>Fungi</taxon>
        <taxon>Dikarya</taxon>
        <taxon>Ascomycota</taxon>
        <taxon>Pezizomycotina</taxon>
        <taxon>Sordariomycetes</taxon>
        <taxon>Sordariomycetidae</taxon>
        <taxon>Sordariales</taxon>
        <taxon>Chaetomiaceae</taxon>
        <taxon>Staphylotrichum</taxon>
    </lineage>
</organism>
<keyword evidence="4" id="KW-1185">Reference proteome</keyword>
<evidence type="ECO:0000256" key="1">
    <source>
        <dbReference type="SAM" id="Coils"/>
    </source>
</evidence>
<reference evidence="3" key="1">
    <citation type="submission" date="2023-02" db="EMBL/GenBank/DDBJ databases">
        <authorList>
            <person name="Palmer J.M."/>
        </authorList>
    </citation>
    <scope>NUCLEOTIDE SEQUENCE</scope>
    <source>
        <strain evidence="3">FW57</strain>
    </source>
</reference>
<evidence type="ECO:0000313" key="3">
    <source>
        <dbReference type="EMBL" id="KAG7294142.1"/>
    </source>
</evidence>
<keyword evidence="1" id="KW-0175">Coiled coil</keyword>
<feature type="compositionally biased region" description="Polar residues" evidence="2">
    <location>
        <begin position="44"/>
        <end position="57"/>
    </location>
</feature>
<dbReference type="EMBL" id="JAHCVI010000001">
    <property type="protein sequence ID" value="KAG7294142.1"/>
    <property type="molecule type" value="Genomic_DNA"/>
</dbReference>
<sequence length="369" mass="40098">MVRGRYNDNRRALFRANAARIAAPDEDTNMDVDVETVAESSVATTANANNFDPTTAGITAEDSAPMASEQDDAGDEDSETLNLDSIAEALTVAVNDHSDENLAALLHAADFDAGTLANWALDNHNIGRSATLLLSTAVMLSDVKTSDAESKAAEAHSKAAEAHDKAAEAHNKAVAAGHNCDGIFKHSHENAQVILTQAAHLGRLEHRVTALEGLPPIPSASAPNDMAEADQNTTLRRQLAATNALLQAVEEQLDKHREVALLLPTLGRLDAMNELMGRMQLLAELRERAETDQFERRDRARCQEVDGFRAQLATSRKENAATTAVLTEVLFQFRRMRMYLIAFFEGDLTREELKERFAELRVSGATAGC</sequence>